<name>B4H1N8_DROPE</name>
<feature type="compositionally biased region" description="Low complexity" evidence="1">
    <location>
        <begin position="138"/>
        <end position="153"/>
    </location>
</feature>
<proteinExistence type="predicted"/>
<keyword evidence="3" id="KW-1185">Reference proteome</keyword>
<dbReference type="OrthoDB" id="8854879at2759"/>
<dbReference type="eggNOG" id="ENOG502QURD">
    <property type="taxonomic scope" value="Eukaryota"/>
</dbReference>
<organism evidence="3">
    <name type="scientific">Drosophila persimilis</name>
    <name type="common">Fruit fly</name>
    <dbReference type="NCBI Taxonomy" id="7234"/>
    <lineage>
        <taxon>Eukaryota</taxon>
        <taxon>Metazoa</taxon>
        <taxon>Ecdysozoa</taxon>
        <taxon>Arthropoda</taxon>
        <taxon>Hexapoda</taxon>
        <taxon>Insecta</taxon>
        <taxon>Pterygota</taxon>
        <taxon>Neoptera</taxon>
        <taxon>Endopterygota</taxon>
        <taxon>Diptera</taxon>
        <taxon>Brachycera</taxon>
        <taxon>Muscomorpha</taxon>
        <taxon>Ephydroidea</taxon>
        <taxon>Drosophilidae</taxon>
        <taxon>Drosophila</taxon>
        <taxon>Sophophora</taxon>
    </lineage>
</organism>
<evidence type="ECO:0000256" key="1">
    <source>
        <dbReference type="SAM" id="MobiDB-lite"/>
    </source>
</evidence>
<dbReference type="HOGENOM" id="CLU_1469713_0_0_1"/>
<evidence type="ECO:0000313" key="3">
    <source>
        <dbReference type="Proteomes" id="UP000008744"/>
    </source>
</evidence>
<sequence>MKDQPQQPMAPMAFYPTWQADPSQGWQNQFIQQIPQNSPAITSLNSLDFQTQSYAYPSNGYVQTGLGFDPNYGRSPYAAPVQRYDFQSQQLSTAPSAINQVGLQSVAGFAPGSVSYAGQVSTAPAPPSSSVGGVGGLQQQQQTQQQSQQQQQQHLGADLNQDDVGKRHAWISAGEQRAAALTQL</sequence>
<evidence type="ECO:0000313" key="2">
    <source>
        <dbReference type="EMBL" id="EDW30215.1"/>
    </source>
</evidence>
<reference evidence="2 3" key="1">
    <citation type="journal article" date="2007" name="Nature">
        <title>Evolution of genes and genomes on the Drosophila phylogeny.</title>
        <authorList>
            <consortium name="Drosophila 12 Genomes Consortium"/>
            <person name="Clark A.G."/>
            <person name="Eisen M.B."/>
            <person name="Smith D.R."/>
            <person name="Bergman C.M."/>
            <person name="Oliver B."/>
            <person name="Markow T.A."/>
            <person name="Kaufman T.C."/>
            <person name="Kellis M."/>
            <person name="Gelbart W."/>
            <person name="Iyer V.N."/>
            <person name="Pollard D.A."/>
            <person name="Sackton T.B."/>
            <person name="Larracuente A.M."/>
            <person name="Singh N.D."/>
            <person name="Abad J.P."/>
            <person name="Abt D.N."/>
            <person name="Adryan B."/>
            <person name="Aguade M."/>
            <person name="Akashi H."/>
            <person name="Anderson W.W."/>
            <person name="Aquadro C.F."/>
            <person name="Ardell D.H."/>
            <person name="Arguello R."/>
            <person name="Artieri C.G."/>
            <person name="Barbash D.A."/>
            <person name="Barker D."/>
            <person name="Barsanti P."/>
            <person name="Batterham P."/>
            <person name="Batzoglou S."/>
            <person name="Begun D."/>
            <person name="Bhutkar A."/>
            <person name="Blanco E."/>
            <person name="Bosak S.A."/>
            <person name="Bradley R.K."/>
            <person name="Brand A.D."/>
            <person name="Brent M.R."/>
            <person name="Brooks A.N."/>
            <person name="Brown R.H."/>
            <person name="Butlin R.K."/>
            <person name="Caggese C."/>
            <person name="Calvi B.R."/>
            <person name="Bernardo de Carvalho A."/>
            <person name="Caspi A."/>
            <person name="Castrezana S."/>
            <person name="Celniker S.E."/>
            <person name="Chang J.L."/>
            <person name="Chapple C."/>
            <person name="Chatterji S."/>
            <person name="Chinwalla A."/>
            <person name="Civetta A."/>
            <person name="Clifton S.W."/>
            <person name="Comeron J.M."/>
            <person name="Costello J.C."/>
            <person name="Coyne J.A."/>
            <person name="Daub J."/>
            <person name="David R.G."/>
            <person name="Delcher A.L."/>
            <person name="Delehaunty K."/>
            <person name="Do C.B."/>
            <person name="Ebling H."/>
            <person name="Edwards K."/>
            <person name="Eickbush T."/>
            <person name="Evans J.D."/>
            <person name="Filipski A."/>
            <person name="Findeiss S."/>
            <person name="Freyhult E."/>
            <person name="Fulton L."/>
            <person name="Fulton R."/>
            <person name="Garcia A.C."/>
            <person name="Gardiner A."/>
            <person name="Garfield D.A."/>
            <person name="Garvin B.E."/>
            <person name="Gibson G."/>
            <person name="Gilbert D."/>
            <person name="Gnerre S."/>
            <person name="Godfrey J."/>
            <person name="Good R."/>
            <person name="Gotea V."/>
            <person name="Gravely B."/>
            <person name="Greenberg A.J."/>
            <person name="Griffiths-Jones S."/>
            <person name="Gross S."/>
            <person name="Guigo R."/>
            <person name="Gustafson E.A."/>
            <person name="Haerty W."/>
            <person name="Hahn M.W."/>
            <person name="Halligan D.L."/>
            <person name="Halpern A.L."/>
            <person name="Halter G.M."/>
            <person name="Han M.V."/>
            <person name="Heger A."/>
            <person name="Hillier L."/>
            <person name="Hinrichs A.S."/>
            <person name="Holmes I."/>
            <person name="Hoskins R.A."/>
            <person name="Hubisz M.J."/>
            <person name="Hultmark D."/>
            <person name="Huntley M.A."/>
            <person name="Jaffe D.B."/>
            <person name="Jagadeeshan S."/>
            <person name="Jeck W.R."/>
            <person name="Johnson J."/>
            <person name="Jones C.D."/>
            <person name="Jordan W.C."/>
            <person name="Karpen G.H."/>
            <person name="Kataoka E."/>
            <person name="Keightley P.D."/>
            <person name="Kheradpour P."/>
            <person name="Kirkness E.F."/>
            <person name="Koerich L.B."/>
            <person name="Kristiansen K."/>
            <person name="Kudrna D."/>
            <person name="Kulathinal R.J."/>
            <person name="Kumar S."/>
            <person name="Kwok R."/>
            <person name="Lander E."/>
            <person name="Langley C.H."/>
            <person name="Lapoint R."/>
            <person name="Lazzaro B.P."/>
            <person name="Lee S.J."/>
            <person name="Levesque L."/>
            <person name="Li R."/>
            <person name="Lin C.F."/>
            <person name="Lin M.F."/>
            <person name="Lindblad-Toh K."/>
            <person name="Llopart A."/>
            <person name="Long M."/>
            <person name="Low L."/>
            <person name="Lozovsky E."/>
            <person name="Lu J."/>
            <person name="Luo M."/>
            <person name="Machado C.A."/>
            <person name="Makalowski W."/>
            <person name="Marzo M."/>
            <person name="Matsuda M."/>
            <person name="Matzkin L."/>
            <person name="McAllister B."/>
            <person name="McBride C.S."/>
            <person name="McKernan B."/>
            <person name="McKernan K."/>
            <person name="Mendez-Lago M."/>
            <person name="Minx P."/>
            <person name="Mollenhauer M.U."/>
            <person name="Montooth K."/>
            <person name="Mount S.M."/>
            <person name="Mu X."/>
            <person name="Myers E."/>
            <person name="Negre B."/>
            <person name="Newfeld S."/>
            <person name="Nielsen R."/>
            <person name="Noor M.A."/>
            <person name="O'Grady P."/>
            <person name="Pachter L."/>
            <person name="Papaceit M."/>
            <person name="Parisi M.J."/>
            <person name="Parisi M."/>
            <person name="Parts L."/>
            <person name="Pedersen J.S."/>
            <person name="Pesole G."/>
            <person name="Phillippy A.M."/>
            <person name="Ponting C.P."/>
            <person name="Pop M."/>
            <person name="Porcelli D."/>
            <person name="Powell J.R."/>
            <person name="Prohaska S."/>
            <person name="Pruitt K."/>
            <person name="Puig M."/>
            <person name="Quesneville H."/>
            <person name="Ram K.R."/>
            <person name="Rand D."/>
            <person name="Rasmussen M.D."/>
            <person name="Reed L.K."/>
            <person name="Reenan R."/>
            <person name="Reily A."/>
            <person name="Remington K.A."/>
            <person name="Rieger T.T."/>
            <person name="Ritchie M.G."/>
            <person name="Robin C."/>
            <person name="Rogers Y.H."/>
            <person name="Rohde C."/>
            <person name="Rozas J."/>
            <person name="Rubenfield M.J."/>
            <person name="Ruiz A."/>
            <person name="Russo S."/>
            <person name="Salzberg S.L."/>
            <person name="Sanchez-Gracia A."/>
            <person name="Saranga D.J."/>
            <person name="Sato H."/>
            <person name="Schaeffer S.W."/>
            <person name="Schatz M.C."/>
            <person name="Schlenke T."/>
            <person name="Schwartz R."/>
            <person name="Segarra C."/>
            <person name="Singh R.S."/>
            <person name="Sirot L."/>
            <person name="Sirota M."/>
            <person name="Sisneros N.B."/>
            <person name="Smith C.D."/>
            <person name="Smith T.F."/>
            <person name="Spieth J."/>
            <person name="Stage D.E."/>
            <person name="Stark A."/>
            <person name="Stephan W."/>
            <person name="Strausberg R.L."/>
            <person name="Strempel S."/>
            <person name="Sturgill D."/>
            <person name="Sutton G."/>
            <person name="Sutton G.G."/>
            <person name="Tao W."/>
            <person name="Teichmann S."/>
            <person name="Tobari Y.N."/>
            <person name="Tomimura Y."/>
            <person name="Tsolas J.M."/>
            <person name="Valente V.L."/>
            <person name="Venter E."/>
            <person name="Venter J.C."/>
            <person name="Vicario S."/>
            <person name="Vieira F.G."/>
            <person name="Vilella A.J."/>
            <person name="Villasante A."/>
            <person name="Walenz B."/>
            <person name="Wang J."/>
            <person name="Wasserman M."/>
            <person name="Watts T."/>
            <person name="Wilson D."/>
            <person name="Wilson R.K."/>
            <person name="Wing R.A."/>
            <person name="Wolfner M.F."/>
            <person name="Wong A."/>
            <person name="Wong G.K."/>
            <person name="Wu C.I."/>
            <person name="Wu G."/>
            <person name="Yamamoto D."/>
            <person name="Yang H.P."/>
            <person name="Yang S.P."/>
            <person name="Yorke J.A."/>
            <person name="Yoshida K."/>
            <person name="Zdobnov E."/>
            <person name="Zhang P."/>
            <person name="Zhang Y."/>
            <person name="Zimin A.V."/>
            <person name="Baldwin J."/>
            <person name="Abdouelleil A."/>
            <person name="Abdulkadir J."/>
            <person name="Abebe A."/>
            <person name="Abera B."/>
            <person name="Abreu J."/>
            <person name="Acer S.C."/>
            <person name="Aftuck L."/>
            <person name="Alexander A."/>
            <person name="An P."/>
            <person name="Anderson E."/>
            <person name="Anderson S."/>
            <person name="Arachi H."/>
            <person name="Azer M."/>
            <person name="Bachantsang P."/>
            <person name="Barry A."/>
            <person name="Bayul T."/>
            <person name="Berlin A."/>
            <person name="Bessette D."/>
            <person name="Bloom T."/>
            <person name="Blye J."/>
            <person name="Boguslavskiy L."/>
            <person name="Bonnet C."/>
            <person name="Boukhgalter B."/>
            <person name="Bourzgui I."/>
            <person name="Brown A."/>
            <person name="Cahill P."/>
            <person name="Channer S."/>
            <person name="Cheshatsang Y."/>
            <person name="Chuda L."/>
            <person name="Citroen M."/>
            <person name="Collymore A."/>
            <person name="Cooke P."/>
            <person name="Costello M."/>
            <person name="D'Aco K."/>
            <person name="Daza R."/>
            <person name="De Haan G."/>
            <person name="DeGray S."/>
            <person name="DeMaso C."/>
            <person name="Dhargay N."/>
            <person name="Dooley K."/>
            <person name="Dooley E."/>
            <person name="Doricent M."/>
            <person name="Dorje P."/>
            <person name="Dorjee K."/>
            <person name="Dupes A."/>
            <person name="Elong R."/>
            <person name="Falk J."/>
            <person name="Farina A."/>
            <person name="Faro S."/>
            <person name="Ferguson D."/>
            <person name="Fisher S."/>
            <person name="Foley C.D."/>
            <person name="Franke A."/>
            <person name="Friedrich D."/>
            <person name="Gadbois L."/>
            <person name="Gearin G."/>
            <person name="Gearin C.R."/>
            <person name="Giannoukos G."/>
            <person name="Goode T."/>
            <person name="Graham J."/>
            <person name="Grandbois E."/>
            <person name="Grewal S."/>
            <person name="Gyaltsen K."/>
            <person name="Hafez N."/>
            <person name="Hagos B."/>
            <person name="Hall J."/>
            <person name="Henson C."/>
            <person name="Hollinger A."/>
            <person name="Honan T."/>
            <person name="Huard M.D."/>
            <person name="Hughes L."/>
            <person name="Hurhula B."/>
            <person name="Husby M.E."/>
            <person name="Kamat A."/>
            <person name="Kanga B."/>
            <person name="Kashin S."/>
            <person name="Khazanovich D."/>
            <person name="Kisner P."/>
            <person name="Lance K."/>
            <person name="Lara M."/>
            <person name="Lee W."/>
            <person name="Lennon N."/>
            <person name="Letendre F."/>
            <person name="LeVine R."/>
            <person name="Lipovsky A."/>
            <person name="Liu X."/>
            <person name="Liu J."/>
            <person name="Liu S."/>
            <person name="Lokyitsang T."/>
            <person name="Lokyitsang Y."/>
            <person name="Lubonja R."/>
            <person name="Lui A."/>
            <person name="MacDonald P."/>
            <person name="Magnisalis V."/>
            <person name="Maru K."/>
            <person name="Matthews C."/>
            <person name="McCusker W."/>
            <person name="McDonough S."/>
            <person name="Mehta T."/>
            <person name="Meldrim J."/>
            <person name="Meneus L."/>
            <person name="Mihai O."/>
            <person name="Mihalev A."/>
            <person name="Mihova T."/>
            <person name="Mittelman R."/>
            <person name="Mlenga V."/>
            <person name="Montmayeur A."/>
            <person name="Mulrain L."/>
            <person name="Navidi A."/>
            <person name="Naylor J."/>
            <person name="Negash T."/>
            <person name="Nguyen T."/>
            <person name="Nguyen N."/>
            <person name="Nicol R."/>
            <person name="Norbu C."/>
            <person name="Norbu N."/>
            <person name="Novod N."/>
            <person name="O'Neill B."/>
            <person name="Osman S."/>
            <person name="Markiewicz E."/>
            <person name="Oyono O.L."/>
            <person name="Patti C."/>
            <person name="Phunkhang P."/>
            <person name="Pierre F."/>
            <person name="Priest M."/>
            <person name="Raghuraman S."/>
            <person name="Rege F."/>
            <person name="Reyes R."/>
            <person name="Rise C."/>
            <person name="Rogov P."/>
            <person name="Ross K."/>
            <person name="Ryan E."/>
            <person name="Settipalli S."/>
            <person name="Shea T."/>
            <person name="Sherpa N."/>
            <person name="Shi L."/>
            <person name="Shih D."/>
            <person name="Sparrow T."/>
            <person name="Spaulding J."/>
            <person name="Stalker J."/>
            <person name="Stange-Thomann N."/>
            <person name="Stavropoulos S."/>
            <person name="Stone C."/>
            <person name="Strader C."/>
            <person name="Tesfaye S."/>
            <person name="Thomson T."/>
            <person name="Thoulutsang Y."/>
            <person name="Thoulutsang D."/>
            <person name="Topham K."/>
            <person name="Topping I."/>
            <person name="Tsamla T."/>
            <person name="Vassiliev H."/>
            <person name="Vo A."/>
            <person name="Wangchuk T."/>
            <person name="Wangdi T."/>
            <person name="Weiand M."/>
            <person name="Wilkinson J."/>
            <person name="Wilson A."/>
            <person name="Yadav S."/>
            <person name="Young G."/>
            <person name="Yu Q."/>
            <person name="Zembek L."/>
            <person name="Zhong D."/>
            <person name="Zimmer A."/>
            <person name="Zwirko Z."/>
            <person name="Jaffe D.B."/>
            <person name="Alvarez P."/>
            <person name="Brockman W."/>
            <person name="Butler J."/>
            <person name="Chin C."/>
            <person name="Gnerre S."/>
            <person name="Grabherr M."/>
            <person name="Kleber M."/>
            <person name="Mauceli E."/>
            <person name="MacCallum I."/>
        </authorList>
    </citation>
    <scope>NUCLEOTIDE SEQUENCE [LARGE SCALE GENOMIC DNA]</scope>
    <source>
        <strain evidence="3">MSH-3 / Tucson 14011-0111.49</strain>
    </source>
</reference>
<feature type="compositionally biased region" description="Low complexity" evidence="1">
    <location>
        <begin position="120"/>
        <end position="131"/>
    </location>
</feature>
<dbReference type="EMBL" id="CH479202">
    <property type="protein sequence ID" value="EDW30215.1"/>
    <property type="molecule type" value="Genomic_DNA"/>
</dbReference>
<dbReference type="AlphaFoldDB" id="B4H1N8"/>
<accession>B4H1N8</accession>
<protein>
    <submittedName>
        <fullName evidence="2">GL22432</fullName>
    </submittedName>
</protein>
<dbReference type="Proteomes" id="UP000008744">
    <property type="component" value="Unassembled WGS sequence"/>
</dbReference>
<feature type="region of interest" description="Disordered" evidence="1">
    <location>
        <begin position="118"/>
        <end position="171"/>
    </location>
</feature>
<gene>
    <name evidence="2" type="primary">Dper\GL22432</name>
    <name evidence="2" type="ORF">Dper_GL22432</name>
</gene>